<evidence type="ECO:0000313" key="1">
    <source>
        <dbReference type="EMBL" id="RNA15659.1"/>
    </source>
</evidence>
<dbReference type="Proteomes" id="UP000276133">
    <property type="component" value="Unassembled WGS sequence"/>
</dbReference>
<protein>
    <submittedName>
        <fullName evidence="1">Uncharacterized protein</fullName>
    </submittedName>
</protein>
<sequence>MDTITAIELKRRKFVGKYYNPNSGSNQRHYAIVLNRANSMLDNNDPKTINKIICLNFYYPDTIQSSTSIVKKQYTLND</sequence>
<comment type="caution">
    <text evidence="1">The sequence shown here is derived from an EMBL/GenBank/DDBJ whole genome shotgun (WGS) entry which is preliminary data.</text>
</comment>
<name>A0A3M7QWS2_BRAPC</name>
<organism evidence="1 2">
    <name type="scientific">Brachionus plicatilis</name>
    <name type="common">Marine rotifer</name>
    <name type="synonym">Brachionus muelleri</name>
    <dbReference type="NCBI Taxonomy" id="10195"/>
    <lineage>
        <taxon>Eukaryota</taxon>
        <taxon>Metazoa</taxon>
        <taxon>Spiralia</taxon>
        <taxon>Gnathifera</taxon>
        <taxon>Rotifera</taxon>
        <taxon>Eurotatoria</taxon>
        <taxon>Monogononta</taxon>
        <taxon>Pseudotrocha</taxon>
        <taxon>Ploima</taxon>
        <taxon>Brachionidae</taxon>
        <taxon>Brachionus</taxon>
    </lineage>
</organism>
<dbReference type="AlphaFoldDB" id="A0A3M7QWS2"/>
<keyword evidence="2" id="KW-1185">Reference proteome</keyword>
<accession>A0A3M7QWS2</accession>
<reference evidence="1 2" key="1">
    <citation type="journal article" date="2018" name="Sci. Rep.">
        <title>Genomic signatures of local adaptation to the degree of environmental predictability in rotifers.</title>
        <authorList>
            <person name="Franch-Gras L."/>
            <person name="Hahn C."/>
            <person name="Garcia-Roger E.M."/>
            <person name="Carmona M.J."/>
            <person name="Serra M."/>
            <person name="Gomez A."/>
        </authorList>
    </citation>
    <scope>NUCLEOTIDE SEQUENCE [LARGE SCALE GENOMIC DNA]</scope>
    <source>
        <strain evidence="1">HYR1</strain>
    </source>
</reference>
<gene>
    <name evidence="1" type="ORF">BpHYR1_042437</name>
</gene>
<dbReference type="EMBL" id="REGN01004915">
    <property type="protein sequence ID" value="RNA15659.1"/>
    <property type="molecule type" value="Genomic_DNA"/>
</dbReference>
<evidence type="ECO:0000313" key="2">
    <source>
        <dbReference type="Proteomes" id="UP000276133"/>
    </source>
</evidence>
<proteinExistence type="predicted"/>